<name>A0ACC2XRR9_9TREE</name>
<comment type="caution">
    <text evidence="1">The sequence shown here is derived from an EMBL/GenBank/DDBJ whole genome shotgun (WGS) entry which is preliminary data.</text>
</comment>
<evidence type="ECO:0000313" key="2">
    <source>
        <dbReference type="Proteomes" id="UP001234202"/>
    </source>
</evidence>
<protein>
    <submittedName>
        <fullName evidence="1">Uncharacterized protein</fullName>
    </submittedName>
</protein>
<gene>
    <name evidence="1" type="ORF">QFC24_002363</name>
</gene>
<sequence length="1154" mass="122794">MSGSRPELHEGNTPPAPDAVNRSGNTDAVSFQPELPHDSSNVTDTTLTGGIVQPPNQMLAASTPSRSNGDIDIIAAAPAGPFPMSLGANSTLRASTSDLASQSQRAPFGPPRPPSVQSNAYGSNIRRPQPQTEHEGVIHGILEGLFGPMLNTQPIGDGSAATSTNASRSQAPLSSTPGGSTIGQNPTGNGNQRPGNPEIGTMFSMFGFPPSMMPSQSNSNAQGSSVNQSTPASGSQNPNVNGTIGQPPPLPQSAPPPPPQFPSGFSFTFDLGPFDIPGPAGPSTQGNSNLNPRNPHSSHLNMSSNSGEATSLGRNGTGAPADDIGSTSLNQTSNNAPNAGAQQPPLAFILGPGGNWMHTQPSNTGAAAGTEGNAASRPAGGNGQPPTPFHFHFPGGSVTAEGNAGGAPPLFQLFSQLFPNGIHPVVVGPGMMNFAFGPQSFMQTRLPPDPERAEELLRGLKDPGMDMMMRLDRVIRADYGQGMNADSAPQPDAGEGDAEGWKCAVCMETFEDELEEHRQHEGTEMESVLSPSIRTTDVGRNPSISSDKDMHDVEMVLSGETREIPKNKTSLKVFPCHHVFHEDCLRPWLAQKTTCPTCRFDIDPHSVTLRRPVVRNNPLRPRARNTASSNRATPYGSRPATPAVRTENRERAASNVQTSDSSQAAMDLDTQSVAGSTLDTAAIASTDNASSAPVPTFTQSDALRSPFAFPRSTRPAQSGLDAGHVDRPPPMSETEASGDNQNSGGEERGGSDRREPDGAQRPGEQNFDAAAMQEAVHLLHELLRRGHPEHASGGNSSASGNSSSSSGHVNQNTGNNTDAAAPTNGSHAGHNQVQASAGPQNGDASTGSNSSPRRHNSHTIAIFEIALPDMPPHMLPNTFQGPNDNAPQPFGNGVFQSFVIPFGQGNNSMPASGDQAPVNNPDQSEAPANPNQQADTSQSNVAGINPSTDAVSAENSEGIRPVHPPTRLHRWRSDPEQRHATESISVPLTDPEAEPATGATAPNLQPPPMERRRGDHPWHPPHVKESFSEWIVSREKALHWRCDDPICLYAPPEHPYTELTEQEWQEWKPTDEKLTKIKSYNQYRFSGEENTGLRPVCQHEFHPSCLKVSCLSSNWWYKEPGRQETTVRCPKCRMQGWVRDEEMQSEETAAPEIA</sequence>
<reference evidence="1" key="1">
    <citation type="submission" date="2023-04" db="EMBL/GenBank/DDBJ databases">
        <title>Draft Genome sequencing of Naganishia species isolated from polar environments using Oxford Nanopore Technology.</title>
        <authorList>
            <person name="Leo P."/>
            <person name="Venkateswaran K."/>
        </authorList>
    </citation>
    <scope>NUCLEOTIDE SEQUENCE</scope>
    <source>
        <strain evidence="1">DBVPG 5303</strain>
    </source>
</reference>
<evidence type="ECO:0000313" key="1">
    <source>
        <dbReference type="EMBL" id="KAJ9126091.1"/>
    </source>
</evidence>
<dbReference type="EMBL" id="JASBWV010000006">
    <property type="protein sequence ID" value="KAJ9126091.1"/>
    <property type="molecule type" value="Genomic_DNA"/>
</dbReference>
<accession>A0ACC2XRR9</accession>
<organism evidence="1 2">
    <name type="scientific">Naganishia onofrii</name>
    <dbReference type="NCBI Taxonomy" id="1851511"/>
    <lineage>
        <taxon>Eukaryota</taxon>
        <taxon>Fungi</taxon>
        <taxon>Dikarya</taxon>
        <taxon>Basidiomycota</taxon>
        <taxon>Agaricomycotina</taxon>
        <taxon>Tremellomycetes</taxon>
        <taxon>Filobasidiales</taxon>
        <taxon>Filobasidiaceae</taxon>
        <taxon>Naganishia</taxon>
    </lineage>
</organism>
<proteinExistence type="predicted"/>
<keyword evidence="2" id="KW-1185">Reference proteome</keyword>
<dbReference type="Proteomes" id="UP001234202">
    <property type="component" value="Unassembled WGS sequence"/>
</dbReference>